<feature type="non-terminal residue" evidence="1">
    <location>
        <position position="1"/>
    </location>
</feature>
<accession>A0A0B6YUU7</accession>
<feature type="non-terminal residue" evidence="1">
    <location>
        <position position="74"/>
    </location>
</feature>
<reference evidence="1" key="1">
    <citation type="submission" date="2014-12" db="EMBL/GenBank/DDBJ databases">
        <title>Insight into the proteome of Arion vulgaris.</title>
        <authorList>
            <person name="Aradska J."/>
            <person name="Bulat T."/>
            <person name="Smidak R."/>
            <person name="Sarate P."/>
            <person name="Gangsoo J."/>
            <person name="Sialana F."/>
            <person name="Bilban M."/>
            <person name="Lubec G."/>
        </authorList>
    </citation>
    <scope>NUCLEOTIDE SEQUENCE</scope>
    <source>
        <tissue evidence="1">Skin</tissue>
    </source>
</reference>
<protein>
    <submittedName>
        <fullName evidence="1">Uncharacterized protein</fullName>
    </submittedName>
</protein>
<dbReference type="EMBL" id="HACG01013123">
    <property type="protein sequence ID" value="CEK59988.1"/>
    <property type="molecule type" value="Transcribed_RNA"/>
</dbReference>
<name>A0A0B6YUU7_9EUPU</name>
<organism evidence="1">
    <name type="scientific">Arion vulgaris</name>
    <dbReference type="NCBI Taxonomy" id="1028688"/>
    <lineage>
        <taxon>Eukaryota</taxon>
        <taxon>Metazoa</taxon>
        <taxon>Spiralia</taxon>
        <taxon>Lophotrochozoa</taxon>
        <taxon>Mollusca</taxon>
        <taxon>Gastropoda</taxon>
        <taxon>Heterobranchia</taxon>
        <taxon>Euthyneura</taxon>
        <taxon>Panpulmonata</taxon>
        <taxon>Eupulmonata</taxon>
        <taxon>Stylommatophora</taxon>
        <taxon>Helicina</taxon>
        <taxon>Arionoidea</taxon>
        <taxon>Arionidae</taxon>
        <taxon>Arion</taxon>
    </lineage>
</organism>
<gene>
    <name evidence="1" type="primary">ORF38067</name>
</gene>
<proteinExistence type="predicted"/>
<sequence>FSPVSTSQNFTRQKFTKFLQENDIYNKGLWRREYPSSSSVDADSIFGELLSLHSPYALPLESAVLESVPFDKYP</sequence>
<dbReference type="AlphaFoldDB" id="A0A0B6YUU7"/>
<evidence type="ECO:0000313" key="1">
    <source>
        <dbReference type="EMBL" id="CEK59988.1"/>
    </source>
</evidence>